<sequence>MKNFIALSLFLLIFTGCATEKADLILLNGKIATVYKQVPRAQAIAIRGDRILAVGEQQEIEKLKGSATKVIDLQGRLAIPGFIESHAHFMSLGYAKMRLDLSAAHTWKELIEMVKEAAAKAEPGEWILGRGWHQEKWRPLPKKLVEGYPVHEQLSAATPDNPVLLTHASGHAVLANALAMQKAGINNSTPDPDGRQIVRDKQGRVTGIFLENAEEPLWTAYEEYKKQLSGANERKTMIRAFRLATQECLSNGVTSFHDAGEPFSVIDFLKEMADKDKLFVRLWVMLGEDNAALRQRIKEYRLIGYANNFLTVRAIKRYMDGALGSRGAWMLEPYSDDPSTSGLNTTPLAVLEETVKIAAENDFQLCIHAIGDRANRETLDLYERTFKQFPQNGDRRWRVEHAQHLSAQDIPRFAQLGVIAAMQGIHCTSDGPWVVKRIGRQRAEEGAYVWQKLWQNGATVCNGTDAPVEHLDPIANYYALVTRRLPDGSRFFPDQALNREQALQAYTINGAYAAFEEDIKGSLTPGKLADIVVLSQDILTVPEEKIPETKVDYTIIGGKVVFKRGNQ</sequence>
<organism evidence="3">
    <name type="scientific">Caldithrix abyssi</name>
    <dbReference type="NCBI Taxonomy" id="187145"/>
    <lineage>
        <taxon>Bacteria</taxon>
        <taxon>Pseudomonadati</taxon>
        <taxon>Calditrichota</taxon>
        <taxon>Calditrichia</taxon>
        <taxon>Calditrichales</taxon>
        <taxon>Calditrichaceae</taxon>
        <taxon>Caldithrix</taxon>
    </lineage>
</organism>
<dbReference type="InterPro" id="IPR013108">
    <property type="entry name" value="Amidohydro_3"/>
</dbReference>
<feature type="chain" id="PRO_5031312449" evidence="1">
    <location>
        <begin position="19"/>
        <end position="567"/>
    </location>
</feature>
<protein>
    <submittedName>
        <fullName evidence="3">Amidohydrolase</fullName>
    </submittedName>
</protein>
<proteinExistence type="predicted"/>
<comment type="caution">
    <text evidence="3">The sequence shown here is derived from an EMBL/GenBank/DDBJ whole genome shotgun (WGS) entry which is preliminary data.</text>
</comment>
<evidence type="ECO:0000256" key="1">
    <source>
        <dbReference type="SAM" id="SignalP"/>
    </source>
</evidence>
<feature type="signal peptide" evidence="1">
    <location>
        <begin position="1"/>
        <end position="18"/>
    </location>
</feature>
<dbReference type="SUPFAM" id="SSF51338">
    <property type="entry name" value="Composite domain of metallo-dependent hydrolases"/>
    <property type="match status" value="1"/>
</dbReference>
<dbReference type="CDD" id="cd01300">
    <property type="entry name" value="YtcJ_like"/>
    <property type="match status" value="1"/>
</dbReference>
<evidence type="ECO:0000313" key="3">
    <source>
        <dbReference type="EMBL" id="HGY55083.1"/>
    </source>
</evidence>
<dbReference type="InterPro" id="IPR033932">
    <property type="entry name" value="YtcJ-like"/>
</dbReference>
<dbReference type="EMBL" id="DRQG01000048">
    <property type="protein sequence ID" value="HGY55083.1"/>
    <property type="molecule type" value="Genomic_DNA"/>
</dbReference>
<dbReference type="PANTHER" id="PTHR22642:SF2">
    <property type="entry name" value="PROTEIN LONG AFTER FAR-RED 3"/>
    <property type="match status" value="1"/>
</dbReference>
<dbReference type="AlphaFoldDB" id="A0A7V4WUQ0"/>
<dbReference type="InterPro" id="IPR011059">
    <property type="entry name" value="Metal-dep_hydrolase_composite"/>
</dbReference>
<evidence type="ECO:0000259" key="2">
    <source>
        <dbReference type="Pfam" id="PF07969"/>
    </source>
</evidence>
<accession>A0A7V4WUQ0</accession>
<dbReference type="SUPFAM" id="SSF51556">
    <property type="entry name" value="Metallo-dependent hydrolases"/>
    <property type="match status" value="1"/>
</dbReference>
<dbReference type="PANTHER" id="PTHR22642">
    <property type="entry name" value="IMIDAZOLONEPROPIONASE"/>
    <property type="match status" value="1"/>
</dbReference>
<dbReference type="GO" id="GO:0016810">
    <property type="term" value="F:hydrolase activity, acting on carbon-nitrogen (but not peptide) bonds"/>
    <property type="evidence" value="ECO:0007669"/>
    <property type="project" value="InterPro"/>
</dbReference>
<name>A0A7V4WUQ0_CALAY</name>
<gene>
    <name evidence="3" type="ORF">ENK44_05240</name>
</gene>
<dbReference type="PROSITE" id="PS51257">
    <property type="entry name" value="PROKAR_LIPOPROTEIN"/>
    <property type="match status" value="1"/>
</dbReference>
<dbReference type="InterPro" id="IPR032466">
    <property type="entry name" value="Metal_Hydrolase"/>
</dbReference>
<reference evidence="3" key="1">
    <citation type="journal article" date="2020" name="mSystems">
        <title>Genome- and Community-Level Interaction Insights into Carbon Utilization and Element Cycling Functions of Hydrothermarchaeota in Hydrothermal Sediment.</title>
        <authorList>
            <person name="Zhou Z."/>
            <person name="Liu Y."/>
            <person name="Xu W."/>
            <person name="Pan J."/>
            <person name="Luo Z.H."/>
            <person name="Li M."/>
        </authorList>
    </citation>
    <scope>NUCLEOTIDE SEQUENCE [LARGE SCALE GENOMIC DNA]</scope>
    <source>
        <strain evidence="3">HyVt-577</strain>
    </source>
</reference>
<keyword evidence="1" id="KW-0732">Signal</keyword>
<feature type="domain" description="Amidohydrolase 3" evidence="2">
    <location>
        <begin position="69"/>
        <end position="562"/>
    </location>
</feature>
<dbReference type="Gene3D" id="3.20.20.140">
    <property type="entry name" value="Metal-dependent hydrolases"/>
    <property type="match status" value="1"/>
</dbReference>
<dbReference type="Pfam" id="PF07969">
    <property type="entry name" value="Amidohydro_3"/>
    <property type="match status" value="1"/>
</dbReference>
<dbReference type="Gene3D" id="3.10.310.70">
    <property type="match status" value="1"/>
</dbReference>
<dbReference type="Gene3D" id="2.30.40.10">
    <property type="entry name" value="Urease, subunit C, domain 1"/>
    <property type="match status" value="1"/>
</dbReference>
<dbReference type="Proteomes" id="UP000885779">
    <property type="component" value="Unassembled WGS sequence"/>
</dbReference>